<dbReference type="AlphaFoldDB" id="A0A5P0ZH14"/>
<reference evidence="2" key="2">
    <citation type="submission" date="2019-05" db="EMBL/GenBank/DDBJ databases">
        <authorList>
            <person name="Schuster J.A."/>
            <person name="Ehrmann M.A."/>
        </authorList>
    </citation>
    <scope>NUCLEOTIDE SEQUENCE</scope>
    <source>
        <strain evidence="2">TMW 1.2098</strain>
    </source>
</reference>
<dbReference type="EMBL" id="VDFN01000001">
    <property type="protein sequence ID" value="MQS44083.1"/>
    <property type="molecule type" value="Genomic_DNA"/>
</dbReference>
<evidence type="ECO:0000313" key="5">
    <source>
        <dbReference type="Proteomes" id="UP000436655"/>
    </source>
</evidence>
<evidence type="ECO:0000256" key="1">
    <source>
        <dbReference type="ARBA" id="ARBA00022490"/>
    </source>
</evidence>
<sequence>MFKKVERQALYVWLYSMKWKKKLQHYGTIYYSSPKMKYVMLYVNTSRLADVKKELTTKKYVKRISLAHRKELDEHYDLADVRKAEKFTEGGEE</sequence>
<evidence type="ECO:0000313" key="2">
    <source>
        <dbReference type="EMBL" id="MQS44083.1"/>
    </source>
</evidence>
<dbReference type="OrthoDB" id="2990788at2"/>
<evidence type="ECO:0000313" key="4">
    <source>
        <dbReference type="Proteomes" id="UP000380386"/>
    </source>
</evidence>
<keyword evidence="5" id="KW-1185">Reference proteome</keyword>
<proteinExistence type="predicted"/>
<comment type="caution">
    <text evidence="3">The sequence shown here is derived from an EMBL/GenBank/DDBJ whole genome shotgun (WGS) entry which is preliminary data.</text>
</comment>
<name>A0A5P0ZH14_9LACO</name>
<reference evidence="4 5" key="1">
    <citation type="journal article" date="2019" name="Syst. Appl. Microbiol.">
        <title>Polyphasic characterization of two novel Lactobacillus spp. isolated from blown salami packages: Description of Lactobacillus halodurans sp. nov. and Lactobacillus salsicarnum sp. nov.</title>
        <authorList>
            <person name="Schuster J.A."/>
            <person name="Klingl A."/>
            <person name="Vogel R.F."/>
            <person name="Ehrmann M.A."/>
        </authorList>
    </citation>
    <scope>NUCLEOTIDE SEQUENCE [LARGE SCALE GENOMIC DNA]</scope>
    <source>
        <strain evidence="2 5">TMW 1.2098</strain>
        <strain evidence="3 4">TMW 1.2118</strain>
    </source>
</reference>
<gene>
    <name evidence="3" type="ORF">FHL02_04570</name>
    <name evidence="2" type="ORF">FHL03_01140</name>
</gene>
<dbReference type="EMBL" id="VDFM01000003">
    <property type="protein sequence ID" value="MQS52292.1"/>
    <property type="molecule type" value="Genomic_DNA"/>
</dbReference>
<organism evidence="3 4">
    <name type="scientific">Companilactobacillus mishanensis</name>
    <dbReference type="NCBI Taxonomy" id="2486008"/>
    <lineage>
        <taxon>Bacteria</taxon>
        <taxon>Bacillati</taxon>
        <taxon>Bacillota</taxon>
        <taxon>Bacilli</taxon>
        <taxon>Lactobacillales</taxon>
        <taxon>Lactobacillaceae</taxon>
        <taxon>Companilactobacillus</taxon>
    </lineage>
</organism>
<dbReference type="Pfam" id="PF09902">
    <property type="entry name" value="DUF2129"/>
    <property type="match status" value="1"/>
</dbReference>
<accession>A0A5P0ZH14</accession>
<dbReference type="Proteomes" id="UP000380386">
    <property type="component" value="Unassembled WGS sequence"/>
</dbReference>
<dbReference type="PIRSF" id="PIRSF031653">
    <property type="entry name" value="UCP031653"/>
    <property type="match status" value="1"/>
</dbReference>
<dbReference type="Proteomes" id="UP000436655">
    <property type="component" value="Unassembled WGS sequence"/>
</dbReference>
<dbReference type="RefSeq" id="WP_125702607.1">
    <property type="nucleotide sequence ID" value="NZ_JBHTOO010000003.1"/>
</dbReference>
<dbReference type="InterPro" id="IPR016979">
    <property type="entry name" value="DUF2129"/>
</dbReference>
<evidence type="ECO:0000313" key="3">
    <source>
        <dbReference type="EMBL" id="MQS52292.1"/>
    </source>
</evidence>
<protein>
    <submittedName>
        <fullName evidence="3">DUF2129 domain-containing protein</fullName>
    </submittedName>
</protein>
<keyword evidence="1" id="KW-0963">Cytoplasm</keyword>